<dbReference type="PANTHER" id="PTHR30419:SF8">
    <property type="entry name" value="NITROGEN ASSIMILATION TRANSCRIPTIONAL ACTIVATOR-RELATED"/>
    <property type="match status" value="1"/>
</dbReference>
<dbReference type="Proteomes" id="UP000051884">
    <property type="component" value="Unassembled WGS sequence"/>
</dbReference>
<dbReference type="SUPFAM" id="SSF46785">
    <property type="entry name" value="Winged helix' DNA-binding domain"/>
    <property type="match status" value="1"/>
</dbReference>
<proteinExistence type="inferred from homology"/>
<accession>A0ABR5Q7D2</accession>
<evidence type="ECO:0000256" key="3">
    <source>
        <dbReference type="ARBA" id="ARBA00023125"/>
    </source>
</evidence>
<dbReference type="SUPFAM" id="SSF53850">
    <property type="entry name" value="Periplasmic binding protein-like II"/>
    <property type="match status" value="1"/>
</dbReference>
<organism evidence="6 7">
    <name type="scientific">Paucilactobacillus hokkaidonensis</name>
    <dbReference type="NCBI Taxonomy" id="1193095"/>
    <lineage>
        <taxon>Bacteria</taxon>
        <taxon>Bacillati</taxon>
        <taxon>Bacillota</taxon>
        <taxon>Bacilli</taxon>
        <taxon>Lactobacillales</taxon>
        <taxon>Lactobacillaceae</taxon>
        <taxon>Paucilactobacillus</taxon>
    </lineage>
</organism>
<evidence type="ECO:0000256" key="1">
    <source>
        <dbReference type="ARBA" id="ARBA00009437"/>
    </source>
</evidence>
<dbReference type="InterPro" id="IPR000847">
    <property type="entry name" value="LysR_HTH_N"/>
</dbReference>
<dbReference type="CDD" id="cd05466">
    <property type="entry name" value="PBP2_LTTR_substrate"/>
    <property type="match status" value="1"/>
</dbReference>
<dbReference type="InterPro" id="IPR036390">
    <property type="entry name" value="WH_DNA-bd_sf"/>
</dbReference>
<feature type="domain" description="HTH lysR-type" evidence="5">
    <location>
        <begin position="28"/>
        <end position="86"/>
    </location>
</feature>
<dbReference type="PROSITE" id="PS50931">
    <property type="entry name" value="HTH_LYSR"/>
    <property type="match status" value="1"/>
</dbReference>
<reference evidence="6 7" key="1">
    <citation type="journal article" date="2015" name="Genome Announc.">
        <title>Expanding the biotechnology potential of lactobacilli through comparative genomics of 213 strains and associated genera.</title>
        <authorList>
            <person name="Sun Z."/>
            <person name="Harris H.M."/>
            <person name="McCann A."/>
            <person name="Guo C."/>
            <person name="Argimon S."/>
            <person name="Zhang W."/>
            <person name="Yang X."/>
            <person name="Jeffery I.B."/>
            <person name="Cooney J.C."/>
            <person name="Kagawa T.F."/>
            <person name="Liu W."/>
            <person name="Song Y."/>
            <person name="Salvetti E."/>
            <person name="Wrobel A."/>
            <person name="Rasinkangas P."/>
            <person name="Parkhill J."/>
            <person name="Rea M.C."/>
            <person name="O'Sullivan O."/>
            <person name="Ritari J."/>
            <person name="Douillard F.P."/>
            <person name="Paul Ross R."/>
            <person name="Yang R."/>
            <person name="Briner A.E."/>
            <person name="Felis G.E."/>
            <person name="de Vos W.M."/>
            <person name="Barrangou R."/>
            <person name="Klaenhammer T.R."/>
            <person name="Caufield P.W."/>
            <person name="Cui Y."/>
            <person name="Zhang H."/>
            <person name="O'Toole P.W."/>
        </authorList>
    </citation>
    <scope>NUCLEOTIDE SEQUENCE [LARGE SCALE GENOMIC DNA]</scope>
    <source>
        <strain evidence="6 7">DSM 26202</strain>
    </source>
</reference>
<evidence type="ECO:0000259" key="5">
    <source>
        <dbReference type="PROSITE" id="PS50931"/>
    </source>
</evidence>
<dbReference type="InterPro" id="IPR005119">
    <property type="entry name" value="LysR_subst-bd"/>
</dbReference>
<sequence length="327" mass="37630">MYNGSENIVIKVTSQIFHFCFTSGGIIMDIKHIEYLINIVDNGFNLTKSAALPHISQPALSKFINELERTEQTKIFTHSRNRITVLTHSGQDLIDRGRKVTQEFTDMMNSFHSAAVEKQGTVRIGIAPVIISTLFSNAIPKFIQENPKIKLQVVETGAYELQKMLMLQDLDLAVIVSPATYPSIKEDIVVKDSVSVWFNKTHRFHDFKGPIPFNQIAKEKIVSLDDSFMVTYQWKQRLRDLNIEPNFFFQSSSWDLILNMCQELNVVTLMATPIGHNFAGNNIEHRQVTPFFPWNISLCTLDTVRTSYLVDYTQQWFHNYFKQSVIN</sequence>
<keyword evidence="7" id="KW-1185">Reference proteome</keyword>
<keyword evidence="3" id="KW-0238">DNA-binding</keyword>
<protein>
    <submittedName>
        <fullName evidence="6">LysR family transcriptional regulator</fullName>
    </submittedName>
</protein>
<dbReference type="InterPro" id="IPR036388">
    <property type="entry name" value="WH-like_DNA-bd_sf"/>
</dbReference>
<dbReference type="Pfam" id="PF03466">
    <property type="entry name" value="LysR_substrate"/>
    <property type="match status" value="1"/>
</dbReference>
<dbReference type="Gene3D" id="3.40.190.290">
    <property type="match status" value="1"/>
</dbReference>
<keyword evidence="4" id="KW-0804">Transcription</keyword>
<gene>
    <name evidence="6" type="ORF">IV59_GL000854</name>
</gene>
<dbReference type="PANTHER" id="PTHR30419">
    <property type="entry name" value="HTH-TYPE TRANSCRIPTIONAL REGULATOR YBHD"/>
    <property type="match status" value="1"/>
</dbReference>
<evidence type="ECO:0000256" key="2">
    <source>
        <dbReference type="ARBA" id="ARBA00023015"/>
    </source>
</evidence>
<evidence type="ECO:0000313" key="7">
    <source>
        <dbReference type="Proteomes" id="UP000051884"/>
    </source>
</evidence>
<keyword evidence="2" id="KW-0805">Transcription regulation</keyword>
<dbReference type="Gene3D" id="1.10.10.10">
    <property type="entry name" value="Winged helix-like DNA-binding domain superfamily/Winged helix DNA-binding domain"/>
    <property type="match status" value="1"/>
</dbReference>
<dbReference type="Pfam" id="PF00126">
    <property type="entry name" value="HTH_1"/>
    <property type="match status" value="1"/>
</dbReference>
<name>A0ABR5Q7D2_9LACO</name>
<evidence type="ECO:0000313" key="6">
    <source>
        <dbReference type="EMBL" id="KRO11102.1"/>
    </source>
</evidence>
<dbReference type="InterPro" id="IPR050950">
    <property type="entry name" value="HTH-type_LysR_regulators"/>
</dbReference>
<dbReference type="EMBL" id="JQCH01000002">
    <property type="protein sequence ID" value="KRO11102.1"/>
    <property type="molecule type" value="Genomic_DNA"/>
</dbReference>
<comment type="caution">
    <text evidence="6">The sequence shown here is derived from an EMBL/GenBank/DDBJ whole genome shotgun (WGS) entry which is preliminary data.</text>
</comment>
<evidence type="ECO:0000256" key="4">
    <source>
        <dbReference type="ARBA" id="ARBA00023163"/>
    </source>
</evidence>
<comment type="similarity">
    <text evidence="1">Belongs to the LysR transcriptional regulatory family.</text>
</comment>